<comment type="caution">
    <text evidence="2">The sequence shown here is derived from an EMBL/GenBank/DDBJ whole genome shotgun (WGS) entry which is preliminary data.</text>
</comment>
<keyword evidence="3" id="KW-1185">Reference proteome</keyword>
<organism evidence="2 3">
    <name type="scientific">Liquidambar formosana</name>
    <name type="common">Formosan gum</name>
    <dbReference type="NCBI Taxonomy" id="63359"/>
    <lineage>
        <taxon>Eukaryota</taxon>
        <taxon>Viridiplantae</taxon>
        <taxon>Streptophyta</taxon>
        <taxon>Embryophyta</taxon>
        <taxon>Tracheophyta</taxon>
        <taxon>Spermatophyta</taxon>
        <taxon>Magnoliopsida</taxon>
        <taxon>eudicotyledons</taxon>
        <taxon>Gunneridae</taxon>
        <taxon>Pentapetalae</taxon>
        <taxon>Saxifragales</taxon>
        <taxon>Altingiaceae</taxon>
        <taxon>Liquidambar</taxon>
    </lineage>
</organism>
<dbReference type="PANTHER" id="PTHR46929">
    <property type="entry name" value="EXPRESSED PROTEIN"/>
    <property type="match status" value="1"/>
</dbReference>
<dbReference type="PANTHER" id="PTHR46929:SF3">
    <property type="entry name" value="MYB_SANT-LIKE DOMAIN-CONTAINING PROTEIN"/>
    <property type="match status" value="1"/>
</dbReference>
<accession>A0AAP0S3H6</accession>
<evidence type="ECO:0000256" key="1">
    <source>
        <dbReference type="SAM" id="MobiDB-lite"/>
    </source>
</evidence>
<feature type="compositionally biased region" description="Acidic residues" evidence="1">
    <location>
        <begin position="35"/>
        <end position="44"/>
    </location>
</feature>
<name>A0AAP0S3H6_LIQFO</name>
<reference evidence="2 3" key="1">
    <citation type="journal article" date="2024" name="Plant J.">
        <title>Genome sequences and population genomics reveal climatic adaptation and genomic divergence between two closely related sweetgum species.</title>
        <authorList>
            <person name="Xu W.Q."/>
            <person name="Ren C.Q."/>
            <person name="Zhang X.Y."/>
            <person name="Comes H.P."/>
            <person name="Liu X.H."/>
            <person name="Li Y.G."/>
            <person name="Kettle C.J."/>
            <person name="Jalonen R."/>
            <person name="Gaisberger H."/>
            <person name="Ma Y.Z."/>
            <person name="Qiu Y.X."/>
        </authorList>
    </citation>
    <scope>NUCLEOTIDE SEQUENCE [LARGE SCALE GENOMIC DNA]</scope>
    <source>
        <strain evidence="2">Hangzhou</strain>
    </source>
</reference>
<evidence type="ECO:0000313" key="3">
    <source>
        <dbReference type="Proteomes" id="UP001415857"/>
    </source>
</evidence>
<dbReference type="Proteomes" id="UP001415857">
    <property type="component" value="Unassembled WGS sequence"/>
</dbReference>
<dbReference type="AlphaFoldDB" id="A0AAP0S3H6"/>
<evidence type="ECO:0000313" key="2">
    <source>
        <dbReference type="EMBL" id="KAK9290160.1"/>
    </source>
</evidence>
<protein>
    <submittedName>
        <fullName evidence="2">Uncharacterized protein</fullName>
    </submittedName>
</protein>
<gene>
    <name evidence="2" type="ORF">L1049_008326</name>
</gene>
<dbReference type="EMBL" id="JBBPBK010000002">
    <property type="protein sequence ID" value="KAK9290160.1"/>
    <property type="molecule type" value="Genomic_DNA"/>
</dbReference>
<proteinExistence type="predicted"/>
<sequence length="139" mass="15245">MSNPDASQYWFKVIPNLEDIVDFCAKDQATGEGAENAEDADEVMSNEGGNEVDESKLPSSSLNEKRTCESSSMSIVPPQKKKAEGKDALSQAVAKMAASLDKYMRSSTKKLDVDEVYEEVNAIPDLDRNDFLLSFGLAR</sequence>
<feature type="region of interest" description="Disordered" evidence="1">
    <location>
        <begin position="29"/>
        <end position="86"/>
    </location>
</feature>